<evidence type="ECO:0000313" key="3">
    <source>
        <dbReference type="Proteomes" id="UP000886700"/>
    </source>
</evidence>
<accession>A0ABM2X7V9</accession>
<dbReference type="SUPFAM" id="SSF46689">
    <property type="entry name" value="Homeodomain-like"/>
    <property type="match status" value="1"/>
</dbReference>
<sequence>MIATPLKHSEIHLSSGISPRRNMPVDAVFIDSIPSGTLTPIKDLVKYQKSSLKLNGYKKNQLLETATSNNKNIFQSTMLSEAAPLNSYLDVSAIKPSVNGLRSETNCETPGKIFQRMKEKVQHDKQEQASRSSNMLGSPKCEHKVFTSDRDKKIQLQQTYLCEEKKESFQSNNTSLGELPVLNQEQKNVTASSISSRALTRAQFARQLLHSKVNTVKTTAPQKDTFVLEDIDSTYEKFENTVKTVSTNCVPIKNHSQLMTSDSDMLTEGTAKEDILKQNEETGSSRTVHQNSMQDTCEIMPANSRPNLTVFGRSQRKVSKLATIVSEVKQYQVGRHLSQAVKLQEWMIKVINNNTAICVEGKLVDMTDVYWHSNIIVERIKHNELRTLSGNIYILKGLIDQISMKEAGYPCYLIRKFMFGFPRNWKEHIDDFLEQLRAGIKNRNKTNQKTVRLHKKQKPMKNDAEDKQTDVLQKASITYDLTDDNLGMKKNKHNGLPGGAEINIGYNNCQNKPQLRLLHNQELAGKNDCRKFPSNNFENSEGINEKEVRSQKQERTEVLNVPIDALNSPEPPTSDKDRKYLPQNQKEVCVLVTPLKTRQVIERRCMEHNLCIRGVSDFFKPKPEELNESDVPVSSTCKSSETFEHNVSYESYPKEDCSECDILTVRQKIQIPCSKNKQMVTSDFKKNIKLPSKLKKTENQVAVSSYSRSSPLFSSDENEIEIRSKTKARNTKERLTDQRKSTCSITTDILLVSESKGDTGSHIRSKKLRSSAKETLPKSGVSKDFPVEVKGSDTRSQQLLGRCLPGLIDDEEWNEQELQKLHCAFTSLPKHKPGFWSDVAMAVGSRTADECQRKYIEDTQGKRSQKHVSKKKQAKQVQNDKKDNADEKKTIKITAGVGTLKRKRQMRDCLEQLPKDNHDDFFTATPLQKQRVLLPSFQYSQDDDFLLDMDRNPASPLSITFPLTDTPQCQHVSPGMLASVKSDDYDKYVFHMQKNAKKFGKRNGGLAWGNIRKKAVENDFSSPTTIRKALFNKDIGENTAIAKYFVDATESDEEEQDYYFSNSD</sequence>
<feature type="compositionally biased region" description="Basic residues" evidence="1">
    <location>
        <begin position="863"/>
        <end position="874"/>
    </location>
</feature>
<dbReference type="InterPro" id="IPR039110">
    <property type="entry name" value="KNL2-like"/>
</dbReference>
<dbReference type="CDD" id="cd00167">
    <property type="entry name" value="SANT"/>
    <property type="match status" value="1"/>
</dbReference>
<dbReference type="InterPro" id="IPR001005">
    <property type="entry name" value="SANT/Myb"/>
</dbReference>
<gene>
    <name evidence="4 5" type="primary">Mis18bp1</name>
</gene>
<feature type="region of interest" description="Disordered" evidence="1">
    <location>
        <begin position="859"/>
        <end position="888"/>
    </location>
</feature>
<reference evidence="4 5" key="1">
    <citation type="submission" date="2025-05" db="UniProtKB">
        <authorList>
            <consortium name="RefSeq"/>
        </authorList>
    </citation>
    <scope>IDENTIFICATION</scope>
    <source>
        <tissue evidence="4 5">Liver</tissue>
    </source>
</reference>
<dbReference type="PANTHER" id="PTHR16124">
    <property type="entry name" value="MIS18-BINDING PROTEIN 1"/>
    <property type="match status" value="1"/>
</dbReference>
<dbReference type="Gene3D" id="1.10.10.60">
    <property type="entry name" value="Homeodomain-like"/>
    <property type="match status" value="1"/>
</dbReference>
<feature type="region of interest" description="Disordered" evidence="1">
    <location>
        <begin position="758"/>
        <end position="779"/>
    </location>
</feature>
<feature type="domain" description="SANTA" evidence="2">
    <location>
        <begin position="341"/>
        <end position="427"/>
    </location>
</feature>
<dbReference type="Proteomes" id="UP000886700">
    <property type="component" value="Unplaced"/>
</dbReference>
<dbReference type="RefSeq" id="XP_040598947.1">
    <property type="nucleotide sequence ID" value="XM_040743013.1"/>
</dbReference>
<keyword evidence="3" id="KW-1185">Reference proteome</keyword>
<evidence type="ECO:0000313" key="4">
    <source>
        <dbReference type="RefSeq" id="XP_040598947.1"/>
    </source>
</evidence>
<proteinExistence type="predicted"/>
<dbReference type="Pfam" id="PF09133">
    <property type="entry name" value="SANTA"/>
    <property type="match status" value="1"/>
</dbReference>
<evidence type="ECO:0000259" key="2">
    <source>
        <dbReference type="Pfam" id="PF09133"/>
    </source>
</evidence>
<feature type="compositionally biased region" description="Basic and acidic residues" evidence="1">
    <location>
        <begin position="878"/>
        <end position="888"/>
    </location>
</feature>
<dbReference type="RefSeq" id="XP_040598948.1">
    <property type="nucleotide sequence ID" value="XM_040743014.1"/>
</dbReference>
<organism evidence="3 4">
    <name type="scientific">Mesocricetus auratus</name>
    <name type="common">Golden hamster</name>
    <dbReference type="NCBI Taxonomy" id="10036"/>
    <lineage>
        <taxon>Eukaryota</taxon>
        <taxon>Metazoa</taxon>
        <taxon>Chordata</taxon>
        <taxon>Craniata</taxon>
        <taxon>Vertebrata</taxon>
        <taxon>Euteleostomi</taxon>
        <taxon>Mammalia</taxon>
        <taxon>Eutheria</taxon>
        <taxon>Euarchontoglires</taxon>
        <taxon>Glires</taxon>
        <taxon>Rodentia</taxon>
        <taxon>Myomorpha</taxon>
        <taxon>Muroidea</taxon>
        <taxon>Cricetidae</taxon>
        <taxon>Cricetinae</taxon>
        <taxon>Mesocricetus</taxon>
    </lineage>
</organism>
<feature type="region of interest" description="Disordered" evidence="1">
    <location>
        <begin position="535"/>
        <end position="554"/>
    </location>
</feature>
<evidence type="ECO:0000313" key="5">
    <source>
        <dbReference type="RefSeq" id="XP_040598948.1"/>
    </source>
</evidence>
<dbReference type="InterPro" id="IPR015216">
    <property type="entry name" value="SANTA"/>
</dbReference>
<protein>
    <submittedName>
        <fullName evidence="4 5">Mis18-binding protein 1 isoform X1</fullName>
    </submittedName>
</protein>
<dbReference type="InterPro" id="IPR009057">
    <property type="entry name" value="Homeodomain-like_sf"/>
</dbReference>
<dbReference type="GeneID" id="101822389"/>
<dbReference type="PANTHER" id="PTHR16124:SF3">
    <property type="entry name" value="MIS18-BINDING PROTEIN 1"/>
    <property type="match status" value="1"/>
</dbReference>
<evidence type="ECO:0000256" key="1">
    <source>
        <dbReference type="SAM" id="MobiDB-lite"/>
    </source>
</evidence>
<feature type="compositionally biased region" description="Basic and acidic residues" evidence="1">
    <location>
        <begin position="543"/>
        <end position="554"/>
    </location>
</feature>
<name>A0ABM2X7V9_MESAU</name>